<dbReference type="AlphaFoldDB" id="A0A7K0K1V0"/>
<evidence type="ECO:0008006" key="3">
    <source>
        <dbReference type="Google" id="ProtNLM"/>
    </source>
</evidence>
<dbReference type="Proteomes" id="UP000442535">
    <property type="component" value="Unassembled WGS sequence"/>
</dbReference>
<organism evidence="1 2">
    <name type="scientific">Mobiluncus porci</name>
    <dbReference type="NCBI Taxonomy" id="2652278"/>
    <lineage>
        <taxon>Bacteria</taxon>
        <taxon>Bacillati</taxon>
        <taxon>Actinomycetota</taxon>
        <taxon>Actinomycetes</taxon>
        <taxon>Actinomycetales</taxon>
        <taxon>Actinomycetaceae</taxon>
        <taxon>Mobiluncus</taxon>
    </lineage>
</organism>
<accession>A0A7K0K1V0</accession>
<keyword evidence="2" id="KW-1185">Reference proteome</keyword>
<comment type="caution">
    <text evidence="1">The sequence shown here is derived from an EMBL/GenBank/DDBJ whole genome shotgun (WGS) entry which is preliminary data.</text>
</comment>
<evidence type="ECO:0000313" key="1">
    <source>
        <dbReference type="EMBL" id="MST49453.1"/>
    </source>
</evidence>
<dbReference type="EMBL" id="VUMY01000006">
    <property type="protein sequence ID" value="MST49453.1"/>
    <property type="molecule type" value="Genomic_DNA"/>
</dbReference>
<proteinExistence type="predicted"/>
<reference evidence="1 2" key="1">
    <citation type="submission" date="2019-08" db="EMBL/GenBank/DDBJ databases">
        <title>In-depth cultivation of the pig gut microbiome towards novel bacterial diversity and tailored functional studies.</title>
        <authorList>
            <person name="Wylensek D."/>
            <person name="Hitch T.C.A."/>
            <person name="Clavel T."/>
        </authorList>
    </citation>
    <scope>NUCLEOTIDE SEQUENCE [LARGE SCALE GENOMIC DNA]</scope>
    <source>
        <strain evidence="1 2">RF-GAM-744-WT-7</strain>
    </source>
</reference>
<name>A0A7K0K1V0_9ACTO</name>
<protein>
    <recommendedName>
        <fullName evidence="3">Addiction module toxin RelE</fullName>
    </recommendedName>
</protein>
<gene>
    <name evidence="1" type="ORF">FYJ63_04260</name>
</gene>
<dbReference type="RefSeq" id="WP_154544130.1">
    <property type="nucleotide sequence ID" value="NZ_JAQYQY010000022.1"/>
</dbReference>
<sequence length="104" mass="12004">MWIFQFHETGCKAVFKKFAPQQALLEDAITHALNAQLETDFVKTKLASRRTFEGLKVYECRVNTGKLPALRVAFTVRDRTVTVVYLSNHIQKSDFTHEIEAFLK</sequence>
<evidence type="ECO:0000313" key="2">
    <source>
        <dbReference type="Proteomes" id="UP000442535"/>
    </source>
</evidence>